<dbReference type="RefSeq" id="WP_068494883.1">
    <property type="nucleotide sequence ID" value="NZ_LWQT01000088.1"/>
</dbReference>
<protein>
    <submittedName>
        <fullName evidence="4">Cobalt-precorrin-6A reductase</fullName>
    </submittedName>
</protein>
<evidence type="ECO:0000313" key="4">
    <source>
        <dbReference type="EMBL" id="OAN46672.1"/>
    </source>
</evidence>
<dbReference type="GO" id="GO:0009236">
    <property type="term" value="P:cobalamin biosynthetic process"/>
    <property type="evidence" value="ECO:0007669"/>
    <property type="project" value="UniProtKB-UniPathway"/>
</dbReference>
<dbReference type="PROSITE" id="PS51014">
    <property type="entry name" value="COBK_CBIJ"/>
    <property type="match status" value="1"/>
</dbReference>
<dbReference type="UniPathway" id="UPA00148"/>
<dbReference type="OrthoDB" id="5183775at2"/>
<comment type="pathway">
    <text evidence="1">Cofactor biosynthesis; adenosylcobalamin biosynthesis.</text>
</comment>
<evidence type="ECO:0000256" key="3">
    <source>
        <dbReference type="ARBA" id="ARBA00023002"/>
    </source>
</evidence>
<evidence type="ECO:0000256" key="1">
    <source>
        <dbReference type="ARBA" id="ARBA00004953"/>
    </source>
</evidence>
<accession>A0A178MD31</accession>
<gene>
    <name evidence="4" type="ORF">A6A04_06095</name>
</gene>
<dbReference type="GO" id="GO:0016994">
    <property type="term" value="F:precorrin-6A reductase activity"/>
    <property type="evidence" value="ECO:0007669"/>
    <property type="project" value="InterPro"/>
</dbReference>
<evidence type="ECO:0000313" key="5">
    <source>
        <dbReference type="Proteomes" id="UP000078428"/>
    </source>
</evidence>
<keyword evidence="2" id="KW-0169">Cobalamin biosynthesis</keyword>
<dbReference type="NCBIfam" id="NF005968">
    <property type="entry name" value="PRK08057.1-2"/>
    <property type="match status" value="1"/>
</dbReference>
<dbReference type="InterPro" id="IPR003723">
    <property type="entry name" value="Precorrin-6x_reduct"/>
</dbReference>
<proteinExistence type="predicted"/>
<dbReference type="AlphaFoldDB" id="A0A178MD31"/>
<sequence length="254" mass="27091">MTRRILILGGTAEANALAQRLAGRPGLAVVVSLAGRTRAPRLPPGEVRIGGFGGPQGLEAFLRENAITAVIDATHPFAARMGLNAFQACQACTVPLLRLERPAWVAQAGDRWHEVEDWDEAIAALRDSARRVLLAVGRQEVALFAILERIWFLIRSVEAPEPLPAFAQAEAMLARGPFSVADEAALLQDRAIDTVVCKNSGGDDAKLVAARQLGLTVVMRRRPRRPETATVAGIEEALAWISGSGNHPPPAPGG</sequence>
<reference evidence="4 5" key="1">
    <citation type="submission" date="2016-04" db="EMBL/GenBank/DDBJ databases">
        <title>Draft genome sequence of freshwater magnetotactic bacteria Magnetospirillum marisnigri SP-1 and Magnetospirillum moscoviense BB-1.</title>
        <authorList>
            <person name="Koziaeva V."/>
            <person name="Dziuba M.V."/>
            <person name="Ivanov T.M."/>
            <person name="Kuznetsov B."/>
            <person name="Grouzdev D.S."/>
        </authorList>
    </citation>
    <scope>NUCLEOTIDE SEQUENCE [LARGE SCALE GENOMIC DNA]</scope>
    <source>
        <strain evidence="4 5">SP-1</strain>
    </source>
</reference>
<comment type="caution">
    <text evidence="4">The sequence shown here is derived from an EMBL/GenBank/DDBJ whole genome shotgun (WGS) entry which is preliminary data.</text>
</comment>
<dbReference type="PANTHER" id="PTHR36925:SF1">
    <property type="entry name" value="COBALT-PRECORRIN-6A REDUCTASE"/>
    <property type="match status" value="1"/>
</dbReference>
<dbReference type="Pfam" id="PF02571">
    <property type="entry name" value="CbiJ"/>
    <property type="match status" value="1"/>
</dbReference>
<dbReference type="NCBIfam" id="TIGR00715">
    <property type="entry name" value="precor6x_red"/>
    <property type="match status" value="1"/>
</dbReference>
<keyword evidence="5" id="KW-1185">Reference proteome</keyword>
<dbReference type="STRING" id="1285242.A6A04_06095"/>
<dbReference type="Proteomes" id="UP000078428">
    <property type="component" value="Unassembled WGS sequence"/>
</dbReference>
<keyword evidence="3" id="KW-0560">Oxidoreductase</keyword>
<dbReference type="EMBL" id="LWQT01000088">
    <property type="protein sequence ID" value="OAN46672.1"/>
    <property type="molecule type" value="Genomic_DNA"/>
</dbReference>
<evidence type="ECO:0000256" key="2">
    <source>
        <dbReference type="ARBA" id="ARBA00022573"/>
    </source>
</evidence>
<organism evidence="4 5">
    <name type="scientific">Paramagnetospirillum marisnigri</name>
    <dbReference type="NCBI Taxonomy" id="1285242"/>
    <lineage>
        <taxon>Bacteria</taxon>
        <taxon>Pseudomonadati</taxon>
        <taxon>Pseudomonadota</taxon>
        <taxon>Alphaproteobacteria</taxon>
        <taxon>Rhodospirillales</taxon>
        <taxon>Magnetospirillaceae</taxon>
        <taxon>Paramagnetospirillum</taxon>
    </lineage>
</organism>
<name>A0A178MD31_9PROT</name>
<dbReference type="PANTHER" id="PTHR36925">
    <property type="entry name" value="COBALT-PRECORRIN-6A REDUCTASE"/>
    <property type="match status" value="1"/>
</dbReference>